<dbReference type="SMART" id="SM00028">
    <property type="entry name" value="TPR"/>
    <property type="match status" value="5"/>
</dbReference>
<dbReference type="Gene3D" id="3.40.50.300">
    <property type="entry name" value="P-loop containing nucleotide triphosphate hydrolases"/>
    <property type="match status" value="1"/>
</dbReference>
<sequence>MIASAIPAVPIVFKGREELVEHGINILCQQASRFLAILGAGGMGKTSLALHIMNSALVKDKFAGRCYFIPCELFEDAESLVQGLGHVMKLNTQENKSKHEVLFDHLQAAHDNLLIVFDNFETPWNHGGSRTGGKNLLEKIAQYGKVSLIVTMRGPDGPGDIPWERLGDQSGIPPLSAISAKEAFKAFAGHKLKSSNDSESQIDSLLYQLEYVPLAIRLSAQHVKKIPLEALISMWDQGKTSILEEGRTPGRLTSVSFSIDLSLQIFKIEGEILKLLSAISFLPDGIPFWVKNLPQMLQEKGLSFIVSTLIDSSLIYDHNEGLKMLAPVREHIHSKYPIGQVDIDQLERFYAQFLQNLPDNDMKAQPVLQLHINNIEKIYKAQISSGNAKTSCISAVNILHRFTIFNLVSISIIDLILEKDENVKKDDKVDLKLLRAGELRWLGRFPDAEAQVMSVKECYNEQGDISQSEASILGRCFDILQDIYYAQAQYEEAINMNLQAQEYFKQSENQWAQATSMQWLGTIYYMQARDKEASEMFSEAYQSFQQIGDELGVADCQKKLGDIYQMQNRYDEALNMITDAQKQFQISGDQLQATRCLKSLGQIYRMQGKYDEATEMILNAQNQFEEVGYKKEVAHCLSSLGDIYMDQTQYDEAFDMFSNAQKHYQNIGSIVEVAWCYQCLGRIYRLQGQYEKAKEAFTEALELLKRYPGEKHSIGWTLLEFGWVFLALEDFAEARRKYEEARDIFDSHGQLEKYVDRCSQEIALLDKAEAAVSMNE</sequence>
<dbReference type="PANTHER" id="PTHR47691:SF3">
    <property type="entry name" value="HTH-TYPE TRANSCRIPTIONAL REGULATOR RV0890C-RELATED"/>
    <property type="match status" value="1"/>
</dbReference>
<reference evidence="3 4" key="1">
    <citation type="journal article" date="2019" name="Nat. Ecol. Evol.">
        <title>Megaphylogeny resolves global patterns of mushroom evolution.</title>
        <authorList>
            <person name="Varga T."/>
            <person name="Krizsan K."/>
            <person name="Foldi C."/>
            <person name="Dima B."/>
            <person name="Sanchez-Garcia M."/>
            <person name="Sanchez-Ramirez S."/>
            <person name="Szollosi G.J."/>
            <person name="Szarkandi J.G."/>
            <person name="Papp V."/>
            <person name="Albert L."/>
            <person name="Andreopoulos W."/>
            <person name="Angelini C."/>
            <person name="Antonin V."/>
            <person name="Barry K.W."/>
            <person name="Bougher N.L."/>
            <person name="Buchanan P."/>
            <person name="Buyck B."/>
            <person name="Bense V."/>
            <person name="Catcheside P."/>
            <person name="Chovatia M."/>
            <person name="Cooper J."/>
            <person name="Damon W."/>
            <person name="Desjardin D."/>
            <person name="Finy P."/>
            <person name="Geml J."/>
            <person name="Haridas S."/>
            <person name="Hughes K."/>
            <person name="Justo A."/>
            <person name="Karasinski D."/>
            <person name="Kautmanova I."/>
            <person name="Kiss B."/>
            <person name="Kocsube S."/>
            <person name="Kotiranta H."/>
            <person name="LaButti K.M."/>
            <person name="Lechner B.E."/>
            <person name="Liimatainen K."/>
            <person name="Lipzen A."/>
            <person name="Lukacs Z."/>
            <person name="Mihaltcheva S."/>
            <person name="Morgado L.N."/>
            <person name="Niskanen T."/>
            <person name="Noordeloos M.E."/>
            <person name="Ohm R.A."/>
            <person name="Ortiz-Santana B."/>
            <person name="Ovrebo C."/>
            <person name="Racz N."/>
            <person name="Riley R."/>
            <person name="Savchenko A."/>
            <person name="Shiryaev A."/>
            <person name="Soop K."/>
            <person name="Spirin V."/>
            <person name="Szebenyi C."/>
            <person name="Tomsovsky M."/>
            <person name="Tulloss R.E."/>
            <person name="Uehling J."/>
            <person name="Grigoriev I.V."/>
            <person name="Vagvolgyi C."/>
            <person name="Papp T."/>
            <person name="Martin F.M."/>
            <person name="Miettinen O."/>
            <person name="Hibbett D.S."/>
            <person name="Nagy L.G."/>
        </authorList>
    </citation>
    <scope>NUCLEOTIDE SEQUENCE [LARGE SCALE GENOMIC DNA]</scope>
    <source>
        <strain evidence="3 4">CBS 962.96</strain>
    </source>
</reference>
<dbReference type="Proteomes" id="UP000297245">
    <property type="component" value="Unassembled WGS sequence"/>
</dbReference>
<dbReference type="SUPFAM" id="SSF52540">
    <property type="entry name" value="P-loop containing nucleoside triphosphate hydrolases"/>
    <property type="match status" value="1"/>
</dbReference>
<dbReference type="Pfam" id="PF05729">
    <property type="entry name" value="NACHT"/>
    <property type="match status" value="1"/>
</dbReference>
<dbReference type="Gene3D" id="1.25.40.10">
    <property type="entry name" value="Tetratricopeptide repeat domain"/>
    <property type="match status" value="2"/>
</dbReference>
<gene>
    <name evidence="3" type="ORF">K435DRAFT_885933</name>
</gene>
<dbReference type="InterPro" id="IPR019734">
    <property type="entry name" value="TPR_rpt"/>
</dbReference>
<protein>
    <recommendedName>
        <fullName evidence="2">NACHT domain-containing protein</fullName>
    </recommendedName>
</protein>
<dbReference type="InterPro" id="IPR027417">
    <property type="entry name" value="P-loop_NTPase"/>
</dbReference>
<feature type="non-terminal residue" evidence="3">
    <location>
        <position position="1"/>
    </location>
</feature>
<dbReference type="OrthoDB" id="1534087at2759"/>
<accession>A0A4S8KSY7</accession>
<feature type="domain" description="NACHT" evidence="2">
    <location>
        <begin position="34"/>
        <end position="153"/>
    </location>
</feature>
<dbReference type="InterPro" id="IPR007111">
    <property type="entry name" value="NACHT_NTPase"/>
</dbReference>
<dbReference type="SUPFAM" id="SSF48452">
    <property type="entry name" value="TPR-like"/>
    <property type="match status" value="2"/>
</dbReference>
<dbReference type="EMBL" id="ML180126">
    <property type="protein sequence ID" value="THU78833.1"/>
    <property type="molecule type" value="Genomic_DNA"/>
</dbReference>
<proteinExistence type="predicted"/>
<dbReference type="AlphaFoldDB" id="A0A4S8KSY7"/>
<feature type="repeat" description="TPR" evidence="1">
    <location>
        <begin position="674"/>
        <end position="707"/>
    </location>
</feature>
<evidence type="ECO:0000313" key="4">
    <source>
        <dbReference type="Proteomes" id="UP000297245"/>
    </source>
</evidence>
<evidence type="ECO:0000256" key="1">
    <source>
        <dbReference type="PROSITE-ProRule" id="PRU00339"/>
    </source>
</evidence>
<organism evidence="3 4">
    <name type="scientific">Dendrothele bispora (strain CBS 962.96)</name>
    <dbReference type="NCBI Taxonomy" id="1314807"/>
    <lineage>
        <taxon>Eukaryota</taxon>
        <taxon>Fungi</taxon>
        <taxon>Dikarya</taxon>
        <taxon>Basidiomycota</taxon>
        <taxon>Agaricomycotina</taxon>
        <taxon>Agaricomycetes</taxon>
        <taxon>Agaricomycetidae</taxon>
        <taxon>Agaricales</taxon>
        <taxon>Agaricales incertae sedis</taxon>
        <taxon>Dendrothele</taxon>
    </lineage>
</organism>
<evidence type="ECO:0000259" key="2">
    <source>
        <dbReference type="Pfam" id="PF05729"/>
    </source>
</evidence>
<dbReference type="Pfam" id="PF13424">
    <property type="entry name" value="TPR_12"/>
    <property type="match status" value="3"/>
</dbReference>
<dbReference type="PROSITE" id="PS50005">
    <property type="entry name" value="TPR"/>
    <property type="match status" value="1"/>
</dbReference>
<keyword evidence="4" id="KW-1185">Reference proteome</keyword>
<keyword evidence="1" id="KW-0802">TPR repeat</keyword>
<dbReference type="InterPro" id="IPR011990">
    <property type="entry name" value="TPR-like_helical_dom_sf"/>
</dbReference>
<evidence type="ECO:0000313" key="3">
    <source>
        <dbReference type="EMBL" id="THU78833.1"/>
    </source>
</evidence>
<name>A0A4S8KSY7_DENBC</name>
<dbReference type="PANTHER" id="PTHR47691">
    <property type="entry name" value="REGULATOR-RELATED"/>
    <property type="match status" value="1"/>
</dbReference>